<feature type="region of interest" description="Disordered" evidence="5">
    <location>
        <begin position="2150"/>
        <end position="2197"/>
    </location>
</feature>
<feature type="compositionally biased region" description="Polar residues" evidence="5">
    <location>
        <begin position="1382"/>
        <end position="1398"/>
    </location>
</feature>
<feature type="compositionally biased region" description="Polar residues" evidence="5">
    <location>
        <begin position="2167"/>
        <end position="2178"/>
    </location>
</feature>
<evidence type="ECO:0000313" key="9">
    <source>
        <dbReference type="Proteomes" id="UP001378546"/>
    </source>
</evidence>
<dbReference type="EMBL" id="AP026968">
    <property type="protein sequence ID" value="BDT65228.1"/>
    <property type="molecule type" value="Genomic_DNA"/>
</dbReference>
<evidence type="ECO:0000256" key="1">
    <source>
        <dbReference type="ARBA" id="ARBA00022512"/>
    </source>
</evidence>
<dbReference type="InterPro" id="IPR027579">
    <property type="entry name" value="SSSPR51_Rpt"/>
</dbReference>
<feature type="compositionally biased region" description="Low complexity" evidence="5">
    <location>
        <begin position="2229"/>
        <end position="2239"/>
    </location>
</feature>
<feature type="region of interest" description="Disordered" evidence="5">
    <location>
        <begin position="379"/>
        <end position="398"/>
    </location>
</feature>
<feature type="region of interest" description="Disordered" evidence="5">
    <location>
        <begin position="47"/>
        <end position="119"/>
    </location>
</feature>
<dbReference type="InterPro" id="IPR005877">
    <property type="entry name" value="YSIRK_signal_dom"/>
</dbReference>
<feature type="transmembrane region" description="Helical" evidence="6">
    <location>
        <begin position="21"/>
        <end position="42"/>
    </location>
</feature>
<protein>
    <recommendedName>
        <fullName evidence="7">Gram-positive cocci surface proteins LPxTG domain-containing protein</fullName>
    </recommendedName>
</protein>
<evidence type="ECO:0000256" key="3">
    <source>
        <dbReference type="ARBA" id="ARBA00022729"/>
    </source>
</evidence>
<dbReference type="RefSeq" id="WP_338618792.1">
    <property type="nucleotide sequence ID" value="NZ_AP026968.1"/>
</dbReference>
<evidence type="ECO:0000256" key="5">
    <source>
        <dbReference type="SAM" id="MobiDB-lite"/>
    </source>
</evidence>
<proteinExistence type="predicted"/>
<dbReference type="Pfam" id="PF19076">
    <property type="entry name" value="CshA_repeat"/>
    <property type="match status" value="6"/>
</dbReference>
<feature type="region of interest" description="Disordered" evidence="5">
    <location>
        <begin position="2220"/>
        <end position="2267"/>
    </location>
</feature>
<keyword evidence="1" id="KW-0134">Cell wall</keyword>
<dbReference type="Pfam" id="PF00746">
    <property type="entry name" value="Gram_pos_anchor"/>
    <property type="match status" value="1"/>
</dbReference>
<evidence type="ECO:0000259" key="7">
    <source>
        <dbReference type="PROSITE" id="PS50847"/>
    </source>
</evidence>
<feature type="compositionally biased region" description="Polar residues" evidence="5">
    <location>
        <begin position="1143"/>
        <end position="1153"/>
    </location>
</feature>
<dbReference type="InterPro" id="IPR019931">
    <property type="entry name" value="LPXTG_anchor"/>
</dbReference>
<keyword evidence="6" id="KW-0472">Membrane</keyword>
<feature type="compositionally biased region" description="Polar residues" evidence="5">
    <location>
        <begin position="93"/>
        <end position="114"/>
    </location>
</feature>
<dbReference type="Proteomes" id="UP001378546">
    <property type="component" value="Chromosome"/>
</dbReference>
<dbReference type="Pfam" id="PF04650">
    <property type="entry name" value="YSIRK_signal"/>
    <property type="match status" value="1"/>
</dbReference>
<organism evidence="8 9">
    <name type="scientific">Streptococcus parapneumoniae</name>
    <dbReference type="NCBI Taxonomy" id="2993430"/>
    <lineage>
        <taxon>Bacteria</taxon>
        <taxon>Bacillati</taxon>
        <taxon>Bacillota</taxon>
        <taxon>Bacilli</taxon>
        <taxon>Lactobacillales</taxon>
        <taxon>Streptococcaceae</taxon>
        <taxon>Streptococcus</taxon>
        <taxon>Streptococcus thalassemiae group</taxon>
    </lineage>
</organism>
<evidence type="ECO:0000313" key="8">
    <source>
        <dbReference type="EMBL" id="BDT65228.1"/>
    </source>
</evidence>
<keyword evidence="6" id="KW-1133">Transmembrane helix</keyword>
<dbReference type="PROSITE" id="PS50847">
    <property type="entry name" value="GRAM_POS_ANCHORING"/>
    <property type="match status" value="1"/>
</dbReference>
<name>A0ABM8CIB9_9STRE</name>
<gene>
    <name evidence="8" type="ORF">SP4011_16450</name>
</gene>
<feature type="domain" description="Gram-positive cocci surface proteins LPxTG" evidence="7">
    <location>
        <begin position="2264"/>
        <end position="2297"/>
    </location>
</feature>
<evidence type="ECO:0000256" key="6">
    <source>
        <dbReference type="SAM" id="Phobius"/>
    </source>
</evidence>
<accession>A0ABM8CIB9</accession>
<dbReference type="NCBIfam" id="TIGR01167">
    <property type="entry name" value="LPXTG_anchor"/>
    <property type="match status" value="1"/>
</dbReference>
<feature type="compositionally biased region" description="Low complexity" evidence="5">
    <location>
        <begin position="53"/>
        <end position="63"/>
    </location>
</feature>
<keyword evidence="4" id="KW-0572">Peptidoglycan-anchor</keyword>
<dbReference type="NCBIfam" id="TIGR04308">
    <property type="entry name" value="repeat_SSSPR51"/>
    <property type="match status" value="7"/>
</dbReference>
<keyword evidence="2" id="KW-0964">Secreted</keyword>
<feature type="compositionally biased region" description="Pro residues" evidence="5">
    <location>
        <begin position="2153"/>
        <end position="2165"/>
    </location>
</feature>
<dbReference type="NCBIfam" id="TIGR01168">
    <property type="entry name" value="YSIRK_signal"/>
    <property type="match status" value="1"/>
</dbReference>
<keyword evidence="6" id="KW-0812">Transmembrane</keyword>
<feature type="region of interest" description="Disordered" evidence="5">
    <location>
        <begin position="1143"/>
        <end position="1163"/>
    </location>
</feature>
<evidence type="ECO:0000256" key="2">
    <source>
        <dbReference type="ARBA" id="ARBA00022525"/>
    </source>
</evidence>
<keyword evidence="9" id="KW-1185">Reference proteome</keyword>
<sequence length="2297" mass="244094">MKRGQQDFRTERYLRYGIRKYSFGAASVAIAAGLMFLGAGAVSATEVEGVNETSSTTTPTPIIGDEGANQGANSSKPTTYDAEPVLTRDASEDTASSQASDENTEAAATSSSKETVADKTELQSKILTLRTAIQSATKGTDSLALDFANQTLTSAQAVLEAKPSQEEVAQQVQALTNAITVIAEASSQAQANQVDTAETNQSSEKVELEKRVSEADVTNRLANSFLEKEANDSSLSEDVKSAIRAAIASNAAKITEAKAALANGDASAQALNQSMAELQSSIEAVYVTLRKAGKEEFSVSLDDAAPAGGVIVQPNAKDYISIPQGDGTYKIVSTATAEASATGKDIYTFGATAATRGDVSTDRISGDIRTLEAVVYSHQRTGTDTNPGNSGQGNNNKGRVDFPLTKEQAEALAAEAPLWKGKLRADGSTISTGNNVVFGAGGGYEYLATHIYHYVYEQGTDRVYIEKIKGRFSVTEKAATAGWEVSKVEPTNLPTGLTYNEATDTIQGKIVTDGLANGVYDTRMYVTYTNKQTNATVRAVYRNLRGGWIGWQDTTPPNIGTNGEVFEGKVGKSSFTNEQGHSTNSIDIHYSDTSGSRAMSGGANVSYTLADGTNVTVRNQYGPSTTGISGNIVTATGTARAVDTEIPGLTYALDGSKPLTSPDGVTTGYTGKALISGTPTEAGIYYVTAYAKDWNQPTGANGWTTQGQETHAGITVKVAPKIDVLNIAAYGTEVPVTISKGATYAKVTMPDGSVTALENREGKWYVAAEGTTNTAVTAGELVGTVGEQFKLKVTSEMTATAGVNKISVYAKTEAATASLMRSSVTLQDNDNSSHVATLNKTSGRWELPAEYATVRTDHGDGTYDVTNREVYTSVQADGSIKFYIYAYNRSYDATGKVTAVNDVTRKETVYARENTLATTVGNGTYVTVSYDKATNTWSSSDQSVVTATKTDADHWEVSTSSGFSGVVKATTAESTDEATIINRKPTVTSTSYTTKMNTTVDLVDRSLDGVSTVTTDAHVTVADAEDDSLPSTSDAEKTFKTSHNTKITTITVTDPNGGVVASYTKTGDVHNYPDATSLKLTEVGVYTVTVDVMDSNTNLVDETNVGETTAGTDHGANTSTARTVYTITVTPLDIEGQPTKSLAIQGRPQSGNPTFEFKTDTETETEKEIDQGTKLYSLEGAIDGSVTATKDGKTIGTYKIDKDTGLVTFIPEKDFTGEAPAVTVRLTVTFANDTTGNPLTATATATYTPTVIPVTPSSEASKTTGPQGQAQTSVIKYDTADTDASTVNFTKGSALVETVEKSVDLDKGTVTLLDANGTETTTVTVANQGTYSLNKDTNTITFQPLSRFVGKATPVTVQVKDDNGTATTTTYTPTVTAVTMTSEDATSTGIQGATQSGTPEFETSDPSVTIATRQLLDPSTMQPTTSVTIANEGTYTIEPTTGLVTFVPDPSYKKKGTGVTVQATDSNGETSTATYTPTITPVSLTSTDVTSKDIQGAEQEGTPTFALSNGAEATTTITGYKLVDPTTGQATDETSVVVQSVGKYTIDSTTGKVTFQPDGAYKGTPDAIKVEATATVKNAKNETASITKEAIYTPTVIPVTPSSEASETTGPQGQAQTSVIKYDTADTDASTVNFTKGSAMVETVEKSVELDKGTVTLLDANGAETTTVTVADQGTYSLNKDTNTITFQPLSSFVGKATPVTVQVKDANGIATTTTYTPTVTAVTPTGASSVTEGARGTIQTSPVVFDTPDQDNTTVNFNKGHEKVELDKSTLTLVDKTGKEVKEVVVPGEGTYVLKDGVVEFTPEKDFVGKATPVTVQVKDVNGKVVSETYTPTVRPVTEFKDTDGNVVSGSTTEDGKVDKKDFPGYRFVETKVDGKGNTTHIYEKVTTTFKDKEGNLITVDKDNNPVKSTEKGEIPAKTIPGYKFVETKKLPNGDIEHIYEKVTTTFKDKEGNLITVDKDNNPVKSTEEGETPAKTIPGYKFVETKKLSNGDIEHIYEKVSTFFKDKEGKEIPNYPSEPGTVDKKDIPGYRFVETKKLSNGDIEHIYEKVSTFFKDKEGKEIPNYPSEPGTVDKKDIPEYRFVETKKLPNGDTEYIYEKVSTFFKDKEGNEIPNYPSEPGTVDKKDIPEYRFVETKKLSNGDTVHVYEKVTPPAPTPSPVPQPNPGKQNTTTWTDENGNPLKPSEPGSKEPGTIPGYEYVKTVTDSNGNIRHIFRKVEMPTPTPVEPTQPAQPVEPATPAIPEQPSKPQMPATPKYVDGQKELPNTGTEANASLAALGLLGALSGFGLLARKKKED</sequence>
<dbReference type="InterPro" id="IPR026395">
    <property type="entry name" value="CshA_fibril"/>
</dbReference>
<dbReference type="Pfam" id="PF18877">
    <property type="entry name" value="SSSPR-51"/>
    <property type="match status" value="6"/>
</dbReference>
<dbReference type="NCBIfam" id="TIGR04225">
    <property type="entry name" value="CshA_fibril_rpt"/>
    <property type="match status" value="6"/>
</dbReference>
<evidence type="ECO:0000256" key="4">
    <source>
        <dbReference type="ARBA" id="ARBA00023088"/>
    </source>
</evidence>
<keyword evidence="3" id="KW-0732">Signal</keyword>
<reference evidence="8 9" key="1">
    <citation type="submission" date="2022-11" db="EMBL/GenBank/DDBJ databases">
        <title>Complete genome sequence of alpha-hemolytic streptococci isolated from Japan.</title>
        <authorList>
            <person name="Morita M."/>
            <person name="Chang B."/>
            <person name="Akeda Y."/>
        </authorList>
    </citation>
    <scope>NUCLEOTIDE SEQUENCE [LARGE SCALE GENOMIC DNA]</scope>
    <source>
        <strain evidence="8 9">SP4011</strain>
    </source>
</reference>
<feature type="region of interest" description="Disordered" evidence="5">
    <location>
        <begin position="1382"/>
        <end position="1404"/>
    </location>
</feature>
<feature type="compositionally biased region" description="Polar residues" evidence="5">
    <location>
        <begin position="379"/>
        <end position="397"/>
    </location>
</feature>